<dbReference type="EMBL" id="OY288114">
    <property type="protein sequence ID" value="CAJ0887785.1"/>
    <property type="molecule type" value="Genomic_DNA"/>
</dbReference>
<evidence type="ECO:0000256" key="1">
    <source>
        <dbReference type="SAM" id="MobiDB-lite"/>
    </source>
</evidence>
<proteinExistence type="predicted"/>
<name>A0AA48RFP2_9ZZZZ</name>
<feature type="region of interest" description="Disordered" evidence="1">
    <location>
        <begin position="59"/>
        <end position="95"/>
    </location>
</feature>
<keyword evidence="2" id="KW-0812">Transmembrane</keyword>
<organism evidence="3">
    <name type="scientific">freshwater sediment metagenome</name>
    <dbReference type="NCBI Taxonomy" id="556182"/>
    <lineage>
        <taxon>unclassified sequences</taxon>
        <taxon>metagenomes</taxon>
        <taxon>ecological metagenomes</taxon>
    </lineage>
</organism>
<dbReference type="AlphaFoldDB" id="A0AA48RFP2"/>
<gene>
    <name evidence="3" type="ORF">AMST5_03822</name>
</gene>
<sequence length="95" mass="10667">MLFFMVELSAVGMEENMVKAVFFAVGALAIAVTTPALAYERHYDFDQIWVDAVRPHERDPALSAPPRDVMRHQPNPTFYGRPHDPSGNIILEGAR</sequence>
<evidence type="ECO:0000313" key="3">
    <source>
        <dbReference type="EMBL" id="CAJ0887785.1"/>
    </source>
</evidence>
<evidence type="ECO:0000256" key="2">
    <source>
        <dbReference type="SAM" id="Phobius"/>
    </source>
</evidence>
<reference evidence="3" key="1">
    <citation type="submission" date="2023-07" db="EMBL/GenBank/DDBJ databases">
        <authorList>
            <person name="Pelsma A.J. K."/>
        </authorList>
    </citation>
    <scope>NUCLEOTIDE SEQUENCE</scope>
</reference>
<keyword evidence="2" id="KW-0472">Membrane</keyword>
<feature type="transmembrane region" description="Helical" evidence="2">
    <location>
        <begin position="20"/>
        <end position="39"/>
    </location>
</feature>
<accession>A0AA48RFP2</accession>
<protein>
    <submittedName>
        <fullName evidence="3">Uncharacterized protein</fullName>
    </submittedName>
</protein>
<keyword evidence="2" id="KW-1133">Transmembrane helix</keyword>